<gene>
    <name evidence="1" type="ORF">EG339_02560</name>
</gene>
<name>A0A3G6T328_9FLAO</name>
<dbReference type="AlphaFoldDB" id="A0A3G6T328"/>
<evidence type="ECO:0000313" key="2">
    <source>
        <dbReference type="Proteomes" id="UP000271193"/>
    </source>
</evidence>
<protein>
    <submittedName>
        <fullName evidence="1">Uncharacterized protein</fullName>
    </submittedName>
</protein>
<dbReference type="KEGG" id="cben:EG339_02560"/>
<dbReference type="Proteomes" id="UP000271193">
    <property type="component" value="Chromosome"/>
</dbReference>
<evidence type="ECO:0000313" key="1">
    <source>
        <dbReference type="EMBL" id="AZB23578.1"/>
    </source>
</evidence>
<reference evidence="2" key="1">
    <citation type="submission" date="2018-11" db="EMBL/GenBank/DDBJ databases">
        <title>Proposal to divide the Flavobacteriaceae and reorganize its genera based on Amino Acid Identity values calculated from whole genome sequences.</title>
        <authorList>
            <person name="Nicholson A.C."/>
            <person name="Gulvik C.A."/>
            <person name="Whitney A.M."/>
            <person name="Humrighouse B.W."/>
            <person name="Bell M."/>
            <person name="Holmes B."/>
            <person name="Steigerwalt A.G."/>
            <person name="Villarma A."/>
            <person name="Sheth M."/>
            <person name="Batra D."/>
            <person name="Pryor J."/>
            <person name="Bernardet J.-F."/>
            <person name="Hugo C."/>
            <person name="Kampfer P."/>
            <person name="Newman J."/>
            <person name="McQuiston J.R."/>
        </authorList>
    </citation>
    <scope>NUCLEOTIDE SEQUENCE [LARGE SCALE GENOMIC DNA]</scope>
    <source>
        <strain evidence="2">G0229</strain>
    </source>
</reference>
<organism evidence="1 2">
    <name type="scientific">Chryseobacterium bernardetii</name>
    <dbReference type="NCBI Taxonomy" id="1241978"/>
    <lineage>
        <taxon>Bacteria</taxon>
        <taxon>Pseudomonadati</taxon>
        <taxon>Bacteroidota</taxon>
        <taxon>Flavobacteriia</taxon>
        <taxon>Flavobacteriales</taxon>
        <taxon>Weeksellaceae</taxon>
        <taxon>Chryseobacterium group</taxon>
        <taxon>Chryseobacterium</taxon>
    </lineage>
</organism>
<dbReference type="GeneID" id="99063682"/>
<sequence length="72" mass="8795">MEIEGEVLKVKKRYTRIQLKDGTIIDLMYRKSDNYIVYNLKKGDWMRAVVEVKNYKLWRMRVVAYFLHIVKP</sequence>
<proteinExistence type="predicted"/>
<keyword evidence="2" id="KW-1185">Reference proteome</keyword>
<dbReference type="EMBL" id="CP033932">
    <property type="protein sequence ID" value="AZB23578.1"/>
    <property type="molecule type" value="Genomic_DNA"/>
</dbReference>
<accession>A0A3G6T328</accession>
<dbReference type="RefSeq" id="WP_123868715.1">
    <property type="nucleotide sequence ID" value="NZ_CP033932.1"/>
</dbReference>